<dbReference type="KEGG" id="eec:EcWSU1_A042"/>
<evidence type="ECO:0000256" key="6">
    <source>
        <dbReference type="PROSITE-ProRule" id="PRU00169"/>
    </source>
</evidence>
<dbReference type="Gene3D" id="1.10.10.10">
    <property type="entry name" value="Winged helix-like DNA-binding domain superfamily/Winged helix DNA-binding domain"/>
    <property type="match status" value="1"/>
</dbReference>
<dbReference type="PROSITE" id="PS50110">
    <property type="entry name" value="RESPONSE_REGULATORY"/>
    <property type="match status" value="1"/>
</dbReference>
<accession>G8LQC0</accession>
<proteinExistence type="predicted"/>
<dbReference type="InterPro" id="IPR039420">
    <property type="entry name" value="WalR-like"/>
</dbReference>
<dbReference type="GO" id="GO:0000976">
    <property type="term" value="F:transcription cis-regulatory region binding"/>
    <property type="evidence" value="ECO:0007669"/>
    <property type="project" value="TreeGrafter"/>
</dbReference>
<dbReference type="InterPro" id="IPR001789">
    <property type="entry name" value="Sig_transdc_resp-reg_receiver"/>
</dbReference>
<feature type="DNA-binding region" description="OmpR/PhoB-type" evidence="7">
    <location>
        <begin position="162"/>
        <end position="264"/>
    </location>
</feature>
<name>G8LQC0_9ENTR</name>
<dbReference type="Pfam" id="PF00072">
    <property type="entry name" value="Response_reg"/>
    <property type="match status" value="1"/>
</dbReference>
<dbReference type="InterPro" id="IPR036388">
    <property type="entry name" value="WH-like_DNA-bd_sf"/>
</dbReference>
<feature type="modified residue" description="4-aspartylphosphate" evidence="6">
    <location>
        <position position="89"/>
    </location>
</feature>
<dbReference type="CDD" id="cd00383">
    <property type="entry name" value="trans_reg_C"/>
    <property type="match status" value="1"/>
</dbReference>
<dbReference type="PANTHER" id="PTHR48111">
    <property type="entry name" value="REGULATOR OF RPOS"/>
    <property type="match status" value="1"/>
</dbReference>
<protein>
    <submittedName>
        <fullName evidence="10">Transcriptional regulatory protein BaeR</fullName>
    </submittedName>
</protein>
<keyword evidence="4 7" id="KW-0238">DNA-binding</keyword>
<dbReference type="Gene3D" id="6.10.250.690">
    <property type="match status" value="1"/>
</dbReference>
<evidence type="ECO:0000256" key="4">
    <source>
        <dbReference type="ARBA" id="ARBA00023125"/>
    </source>
</evidence>
<dbReference type="SUPFAM" id="SSF46894">
    <property type="entry name" value="C-terminal effector domain of the bipartite response regulators"/>
    <property type="match status" value="1"/>
</dbReference>
<dbReference type="eggNOG" id="COG0745">
    <property type="taxonomic scope" value="Bacteria"/>
</dbReference>
<dbReference type="PROSITE" id="PS51755">
    <property type="entry name" value="OMPR_PHOB"/>
    <property type="match status" value="1"/>
</dbReference>
<dbReference type="GO" id="GO:0006355">
    <property type="term" value="P:regulation of DNA-templated transcription"/>
    <property type="evidence" value="ECO:0007669"/>
    <property type="project" value="InterPro"/>
</dbReference>
<dbReference type="FunFam" id="3.40.50.2300:FF:000001">
    <property type="entry name" value="DNA-binding response regulator PhoB"/>
    <property type="match status" value="1"/>
</dbReference>
<evidence type="ECO:0000256" key="7">
    <source>
        <dbReference type="PROSITE-ProRule" id="PRU01091"/>
    </source>
</evidence>
<evidence type="ECO:0000313" key="10">
    <source>
        <dbReference type="EMBL" id="AEW76016.1"/>
    </source>
</evidence>
<dbReference type="Proteomes" id="UP000007838">
    <property type="component" value="Plasmid pEcWSU1_A"/>
</dbReference>
<keyword evidence="5" id="KW-0804">Transcription</keyword>
<keyword evidence="2" id="KW-0902">Two-component regulatory system</keyword>
<dbReference type="GO" id="GO:0005829">
    <property type="term" value="C:cytosol"/>
    <property type="evidence" value="ECO:0007669"/>
    <property type="project" value="TreeGrafter"/>
</dbReference>
<evidence type="ECO:0000256" key="1">
    <source>
        <dbReference type="ARBA" id="ARBA00022553"/>
    </source>
</evidence>
<sequence>MGTTARHVASVQGRVCSGSVSKLPGIYEETVKVAGMSGNRILIIEDDADAADVLSAYLARENYAVSVAGDGPTGLEMSQRLKPDLILLDVMLPGMNGTEVLAAVRRRGNIPVIMVTAMGDIPDRIGALRYGADDYVVKPYNPGEVVARVQAVLRRMTQTPETPLLRWLGLEVDTAMMTAGVRDERGEFAALMLTPTEFSLLATLMQAPVRPFSRQHLLEHCLPESDALERSVDTHVYNLRKKLETAGISGVLVNVRGVGYRFSQP</sequence>
<evidence type="ECO:0000256" key="2">
    <source>
        <dbReference type="ARBA" id="ARBA00023012"/>
    </source>
</evidence>
<keyword evidence="10" id="KW-0614">Plasmid</keyword>
<evidence type="ECO:0000256" key="5">
    <source>
        <dbReference type="ARBA" id="ARBA00023163"/>
    </source>
</evidence>
<dbReference type="Pfam" id="PF00486">
    <property type="entry name" value="Trans_reg_C"/>
    <property type="match status" value="1"/>
</dbReference>
<feature type="domain" description="OmpR/PhoB-type" evidence="9">
    <location>
        <begin position="162"/>
        <end position="264"/>
    </location>
</feature>
<keyword evidence="1 6" id="KW-0597">Phosphoprotein</keyword>
<dbReference type="PANTHER" id="PTHR48111:SF59">
    <property type="entry name" value="TRANSCRIPTIONAL REGULATORY PROTEIN BAER"/>
    <property type="match status" value="1"/>
</dbReference>
<feature type="domain" description="Response regulatory" evidence="8">
    <location>
        <begin position="40"/>
        <end position="153"/>
    </location>
</feature>
<dbReference type="InterPro" id="IPR001867">
    <property type="entry name" value="OmpR/PhoB-type_DNA-bd"/>
</dbReference>
<dbReference type="CDD" id="cd17574">
    <property type="entry name" value="REC_OmpR"/>
    <property type="match status" value="1"/>
</dbReference>
<dbReference type="EMBL" id="CP002887">
    <property type="protein sequence ID" value="AEW76016.1"/>
    <property type="molecule type" value="Genomic_DNA"/>
</dbReference>
<dbReference type="Gene3D" id="3.40.50.2300">
    <property type="match status" value="1"/>
</dbReference>
<dbReference type="SMART" id="SM00862">
    <property type="entry name" value="Trans_reg_C"/>
    <property type="match status" value="1"/>
</dbReference>
<geneLocation type="plasmid" evidence="10 11">
    <name>pEcWSU1_A</name>
</geneLocation>
<evidence type="ECO:0000313" key="11">
    <source>
        <dbReference type="Proteomes" id="UP000007838"/>
    </source>
</evidence>
<dbReference type="AlphaFoldDB" id="G8LQC0"/>
<dbReference type="HOGENOM" id="CLU_000445_30_4_6"/>
<dbReference type="InterPro" id="IPR016032">
    <property type="entry name" value="Sig_transdc_resp-reg_C-effctor"/>
</dbReference>
<organism evidence="10 11">
    <name type="scientific">Enterobacter ludwigii</name>
    <dbReference type="NCBI Taxonomy" id="299767"/>
    <lineage>
        <taxon>Bacteria</taxon>
        <taxon>Pseudomonadati</taxon>
        <taxon>Pseudomonadota</taxon>
        <taxon>Gammaproteobacteria</taxon>
        <taxon>Enterobacterales</taxon>
        <taxon>Enterobacteriaceae</taxon>
        <taxon>Enterobacter</taxon>
        <taxon>Enterobacter cloacae complex</taxon>
    </lineage>
</organism>
<reference evidence="10 11" key="1">
    <citation type="journal article" date="2011" name="Stand. Genomic Sci.">
        <title>Complete genome of the onion pathogen Enterobacter cloacae EcWSU1.</title>
        <authorList>
            <person name="Humann J.L."/>
            <person name="Wildung M."/>
            <person name="Cheng C.H."/>
            <person name="Lee T."/>
            <person name="Stewart J.E."/>
            <person name="Drew J.C."/>
            <person name="Triplett E.W."/>
            <person name="Main D."/>
            <person name="Schroeder B.K."/>
        </authorList>
    </citation>
    <scope>NUCLEOTIDE SEQUENCE [LARGE SCALE GENOMIC DNA]</scope>
    <source>
        <strain evidence="10 11">EcWSU1</strain>
        <plasmid evidence="10 11">pEcWSU1_A</plasmid>
    </source>
</reference>
<keyword evidence="3" id="KW-0805">Transcription regulation</keyword>
<evidence type="ECO:0000256" key="3">
    <source>
        <dbReference type="ARBA" id="ARBA00023015"/>
    </source>
</evidence>
<evidence type="ECO:0000259" key="9">
    <source>
        <dbReference type="PROSITE" id="PS51755"/>
    </source>
</evidence>
<dbReference type="SMR" id="G8LQC0"/>
<dbReference type="InterPro" id="IPR011006">
    <property type="entry name" value="CheY-like_superfamily"/>
</dbReference>
<gene>
    <name evidence="10" type="primary">baeR</name>
    <name evidence="10" type="ORF">EcWSU1_A042</name>
</gene>
<dbReference type="GO" id="GO:0032993">
    <property type="term" value="C:protein-DNA complex"/>
    <property type="evidence" value="ECO:0007669"/>
    <property type="project" value="TreeGrafter"/>
</dbReference>
<dbReference type="SMART" id="SM00448">
    <property type="entry name" value="REC"/>
    <property type="match status" value="1"/>
</dbReference>
<dbReference type="SUPFAM" id="SSF52172">
    <property type="entry name" value="CheY-like"/>
    <property type="match status" value="1"/>
</dbReference>
<evidence type="ECO:0000259" key="8">
    <source>
        <dbReference type="PROSITE" id="PS50110"/>
    </source>
</evidence>
<dbReference type="GO" id="GO:0000156">
    <property type="term" value="F:phosphorelay response regulator activity"/>
    <property type="evidence" value="ECO:0007669"/>
    <property type="project" value="TreeGrafter"/>
</dbReference>